<dbReference type="KEGG" id="abae:CL176_00155"/>
<feature type="transmembrane region" description="Helical" evidence="1">
    <location>
        <begin position="265"/>
        <end position="284"/>
    </location>
</feature>
<feature type="transmembrane region" description="Helical" evidence="1">
    <location>
        <begin position="296"/>
        <end position="320"/>
    </location>
</feature>
<feature type="transmembrane region" description="Helical" evidence="1">
    <location>
        <begin position="77"/>
        <end position="98"/>
    </location>
</feature>
<dbReference type="Proteomes" id="UP000263232">
    <property type="component" value="Chromosome"/>
</dbReference>
<feature type="transmembrane region" description="Helical" evidence="1">
    <location>
        <begin position="21"/>
        <end position="48"/>
    </location>
</feature>
<evidence type="ECO:0000313" key="2">
    <source>
        <dbReference type="EMBL" id="AXY24565.1"/>
    </source>
</evidence>
<feature type="transmembrane region" description="Helical" evidence="1">
    <location>
        <begin position="326"/>
        <end position="350"/>
    </location>
</feature>
<keyword evidence="1" id="KW-1133">Transmembrane helix</keyword>
<dbReference type="OrthoDB" id="85542at2"/>
<dbReference type="RefSeq" id="WP_118989489.1">
    <property type="nucleotide sequence ID" value="NZ_CP023434.1"/>
</dbReference>
<reference evidence="2 3" key="1">
    <citation type="submission" date="2017-09" db="EMBL/GenBank/DDBJ databases">
        <title>Complete genome sequence of Oxytococcus suis strain ZY16052.</title>
        <authorList>
            <person name="Li F."/>
        </authorList>
    </citation>
    <scope>NUCLEOTIDE SEQUENCE [LARGE SCALE GENOMIC DNA]</scope>
    <source>
        <strain evidence="2 3">ZY16052</strain>
    </source>
</reference>
<protein>
    <submittedName>
        <fullName evidence="2">Guanine permease</fullName>
    </submittedName>
</protein>
<dbReference type="EMBL" id="CP023434">
    <property type="protein sequence ID" value="AXY24565.1"/>
    <property type="molecule type" value="Genomic_DNA"/>
</dbReference>
<accession>A0A347WHK8</accession>
<proteinExistence type="predicted"/>
<organism evidence="2 3">
    <name type="scientific">Suicoccus acidiformans</name>
    <dbReference type="NCBI Taxonomy" id="2036206"/>
    <lineage>
        <taxon>Bacteria</taxon>
        <taxon>Bacillati</taxon>
        <taxon>Bacillota</taxon>
        <taxon>Bacilli</taxon>
        <taxon>Lactobacillales</taxon>
        <taxon>Aerococcaceae</taxon>
        <taxon>Suicoccus</taxon>
    </lineage>
</organism>
<dbReference type="AlphaFoldDB" id="A0A347WHK8"/>
<sequence>MEFIQDLIAALGAMLNGIPQAIMAMGLGFSTFATSIGFFVGAILTFVFKSAAPLSFQAETLVLVGQQGENARERYSIVFWSSLLLLIIGLTGAVEGIIQWVGQDIIDGMMAGVGIMLAKIGVDNVKASTYTGGSSLITAVIIYLFTQDLLWCLIGSVAISSVVDYYFAKNQPVAETSTETKSFQFYKPFFNSNVVKGALSVTSLSVATSISYGLITGQMTGIEPNPVNVNHYATTQGVSNAISSLFGGAPIASVISATGASVQPVRAGILMMVILGALLAAGMMPKIAKFIPSTSIAGFLFVLGMFVTFPSNAANALAVANNFPAAMTLIITAVIDPFTGLVSGGLLKLFMSIL</sequence>
<keyword evidence="3" id="KW-1185">Reference proteome</keyword>
<evidence type="ECO:0000313" key="3">
    <source>
        <dbReference type="Proteomes" id="UP000263232"/>
    </source>
</evidence>
<gene>
    <name evidence="2" type="ORF">CL176_00155</name>
</gene>
<name>A0A347WHK8_9LACT</name>
<keyword evidence="1" id="KW-0812">Transmembrane</keyword>
<keyword evidence="1" id="KW-0472">Membrane</keyword>
<evidence type="ECO:0000256" key="1">
    <source>
        <dbReference type="SAM" id="Phobius"/>
    </source>
</evidence>